<name>A0AAD5XL60_9FUNG</name>
<dbReference type="EMBL" id="JADGJQ010000152">
    <property type="protein sequence ID" value="KAJ3166998.1"/>
    <property type="molecule type" value="Genomic_DNA"/>
</dbReference>
<protein>
    <submittedName>
        <fullName evidence="2">Uncharacterized protein</fullName>
    </submittedName>
</protein>
<keyword evidence="3" id="KW-1185">Reference proteome</keyword>
<feature type="compositionally biased region" description="Basic residues" evidence="1">
    <location>
        <begin position="58"/>
        <end position="68"/>
    </location>
</feature>
<proteinExistence type="predicted"/>
<evidence type="ECO:0000313" key="2">
    <source>
        <dbReference type="EMBL" id="KAJ3166998.1"/>
    </source>
</evidence>
<comment type="caution">
    <text evidence="2">The sequence shown here is derived from an EMBL/GenBank/DDBJ whole genome shotgun (WGS) entry which is preliminary data.</text>
</comment>
<dbReference type="Proteomes" id="UP001212152">
    <property type="component" value="Unassembled WGS sequence"/>
</dbReference>
<accession>A0AAD5XL60</accession>
<feature type="region of interest" description="Disordered" evidence="1">
    <location>
        <begin position="44"/>
        <end position="68"/>
    </location>
</feature>
<dbReference type="AlphaFoldDB" id="A0AAD5XL60"/>
<gene>
    <name evidence="2" type="ORF">HDU87_001890</name>
</gene>
<reference evidence="2" key="1">
    <citation type="submission" date="2020-05" db="EMBL/GenBank/DDBJ databases">
        <title>Phylogenomic resolution of chytrid fungi.</title>
        <authorList>
            <person name="Stajich J.E."/>
            <person name="Amses K."/>
            <person name="Simmons R."/>
            <person name="Seto K."/>
            <person name="Myers J."/>
            <person name="Bonds A."/>
            <person name="Quandt C.A."/>
            <person name="Barry K."/>
            <person name="Liu P."/>
            <person name="Grigoriev I."/>
            <person name="Longcore J.E."/>
            <person name="James T.Y."/>
        </authorList>
    </citation>
    <scope>NUCLEOTIDE SEQUENCE</scope>
    <source>
        <strain evidence="2">JEL0379</strain>
    </source>
</reference>
<feature type="compositionally biased region" description="Polar residues" evidence="1">
    <location>
        <begin position="45"/>
        <end position="56"/>
    </location>
</feature>
<organism evidence="2 3">
    <name type="scientific">Geranomyces variabilis</name>
    <dbReference type="NCBI Taxonomy" id="109894"/>
    <lineage>
        <taxon>Eukaryota</taxon>
        <taxon>Fungi</taxon>
        <taxon>Fungi incertae sedis</taxon>
        <taxon>Chytridiomycota</taxon>
        <taxon>Chytridiomycota incertae sedis</taxon>
        <taxon>Chytridiomycetes</taxon>
        <taxon>Spizellomycetales</taxon>
        <taxon>Powellomycetaceae</taxon>
        <taxon>Geranomyces</taxon>
    </lineage>
</organism>
<evidence type="ECO:0000313" key="3">
    <source>
        <dbReference type="Proteomes" id="UP001212152"/>
    </source>
</evidence>
<evidence type="ECO:0000256" key="1">
    <source>
        <dbReference type="SAM" id="MobiDB-lite"/>
    </source>
</evidence>
<sequence length="68" mass="7835">MVDNALTEEDQATIQIWEERAHHKTTWNDEETRLLTALHHKNHETAVTTKSKQQVSRKIGKMKAAGKL</sequence>